<proteinExistence type="inferred from homology"/>
<name>A0ABR9S720_9BURK</name>
<dbReference type="InterPro" id="IPR003226">
    <property type="entry name" value="MYG1_exonuclease"/>
</dbReference>
<organism evidence="2 3">
    <name type="scientific">Ramlibacter pallidus</name>
    <dbReference type="NCBI Taxonomy" id="2780087"/>
    <lineage>
        <taxon>Bacteria</taxon>
        <taxon>Pseudomonadati</taxon>
        <taxon>Pseudomonadota</taxon>
        <taxon>Betaproteobacteria</taxon>
        <taxon>Burkholderiales</taxon>
        <taxon>Comamonadaceae</taxon>
        <taxon>Ramlibacter</taxon>
    </lineage>
</organism>
<dbReference type="EMBL" id="JADDIV010000005">
    <property type="protein sequence ID" value="MBE7369312.1"/>
    <property type="molecule type" value="Genomic_DNA"/>
</dbReference>
<reference evidence="2 3" key="1">
    <citation type="submission" date="2020-10" db="EMBL/GenBank/DDBJ databases">
        <title>Ramlibacter sp. HM2 16S ribosomal RNA gene Genome sequencing and assembly.</title>
        <authorList>
            <person name="Kang M."/>
        </authorList>
    </citation>
    <scope>NUCLEOTIDE SEQUENCE [LARGE SCALE GENOMIC DNA]</scope>
    <source>
        <strain evidence="2 3">HM2</strain>
    </source>
</reference>
<dbReference type="RefSeq" id="WP_193677946.1">
    <property type="nucleotide sequence ID" value="NZ_JADDIV010000005.1"/>
</dbReference>
<dbReference type="PANTHER" id="PTHR11215">
    <property type="entry name" value="METAL DEPENDENT HYDROLASE - RELATED"/>
    <property type="match status" value="1"/>
</dbReference>
<accession>A0ABR9S720</accession>
<sequence>MAKRIATHSGSFHADDVFGVAVLAALFPSHALVRTRDAAEIARADFAVDVGGEWDPARGRFDHHQRGFDGARAGAEGYASAGLVWREFGHAYVRQVADGLGHALPDDAASRIAQDIDGALVRYLDLVDTGADLVAPGAFGLSSQVAALNSTWLEEQPLDTGGRAALQLERFREAMATVQRFLQRLVLRRIGQDLAAHRVRASERLLGGRVLHLAEGGMPWTSVVVQEMPDVLFVLYPEADESGERYVLRTVPAQVGSFASRLDLPRAWAGLRDQQLAAACGVPDALFCHTNVFIAVARSFDGALRMAQLALDVARVT</sequence>
<comment type="similarity">
    <text evidence="1">Belongs to the MYG1 family.</text>
</comment>
<protein>
    <submittedName>
        <fullName evidence="2">MYG1 family protein</fullName>
    </submittedName>
</protein>
<keyword evidence="3" id="KW-1185">Reference proteome</keyword>
<gene>
    <name evidence="2" type="ORF">IM787_17240</name>
</gene>
<dbReference type="PANTHER" id="PTHR11215:SF1">
    <property type="entry name" value="MYG1 EXONUCLEASE"/>
    <property type="match status" value="1"/>
</dbReference>
<dbReference type="Proteomes" id="UP000806285">
    <property type="component" value="Unassembled WGS sequence"/>
</dbReference>
<evidence type="ECO:0000256" key="1">
    <source>
        <dbReference type="ARBA" id="ARBA00010105"/>
    </source>
</evidence>
<comment type="caution">
    <text evidence="2">The sequence shown here is derived from an EMBL/GenBank/DDBJ whole genome shotgun (WGS) entry which is preliminary data.</text>
</comment>
<evidence type="ECO:0000313" key="3">
    <source>
        <dbReference type="Proteomes" id="UP000806285"/>
    </source>
</evidence>
<dbReference type="Pfam" id="PF03690">
    <property type="entry name" value="MYG1_exonuc"/>
    <property type="match status" value="1"/>
</dbReference>
<evidence type="ECO:0000313" key="2">
    <source>
        <dbReference type="EMBL" id="MBE7369312.1"/>
    </source>
</evidence>